<dbReference type="AlphaFoldDB" id="A0A1J7JKP4"/>
<feature type="region of interest" description="Disordered" evidence="3">
    <location>
        <begin position="1"/>
        <end position="46"/>
    </location>
</feature>
<name>A0A1J7JKP4_9PEZI</name>
<gene>
    <name evidence="5" type="ORF">CONLIGDRAFT_570335</name>
</gene>
<organism evidence="5 6">
    <name type="scientific">Coniochaeta ligniaria NRRL 30616</name>
    <dbReference type="NCBI Taxonomy" id="1408157"/>
    <lineage>
        <taxon>Eukaryota</taxon>
        <taxon>Fungi</taxon>
        <taxon>Dikarya</taxon>
        <taxon>Ascomycota</taxon>
        <taxon>Pezizomycotina</taxon>
        <taxon>Sordariomycetes</taxon>
        <taxon>Sordariomycetidae</taxon>
        <taxon>Coniochaetales</taxon>
        <taxon>Coniochaetaceae</taxon>
        <taxon>Coniochaeta</taxon>
    </lineage>
</organism>
<keyword evidence="6" id="KW-1185">Reference proteome</keyword>
<dbReference type="InterPro" id="IPR000504">
    <property type="entry name" value="RRM_dom"/>
</dbReference>
<dbReference type="GO" id="GO:0003723">
    <property type="term" value="F:RNA binding"/>
    <property type="evidence" value="ECO:0007669"/>
    <property type="project" value="UniProtKB-UniRule"/>
</dbReference>
<evidence type="ECO:0000259" key="4">
    <source>
        <dbReference type="PROSITE" id="PS50102"/>
    </source>
</evidence>
<dbReference type="PROSITE" id="PS50102">
    <property type="entry name" value="RRM"/>
    <property type="match status" value="1"/>
</dbReference>
<reference evidence="5 6" key="1">
    <citation type="submission" date="2016-10" db="EMBL/GenBank/DDBJ databases">
        <title>Draft genome sequence of Coniochaeta ligniaria NRRL30616, a lignocellulolytic fungus for bioabatement of inhibitors in plant biomass hydrolysates.</title>
        <authorList>
            <consortium name="DOE Joint Genome Institute"/>
            <person name="Jimenez D.J."/>
            <person name="Hector R.E."/>
            <person name="Riley R."/>
            <person name="Sun H."/>
            <person name="Grigoriev I.V."/>
            <person name="Van Elsas J.D."/>
            <person name="Nichols N.N."/>
        </authorList>
    </citation>
    <scope>NUCLEOTIDE SEQUENCE [LARGE SCALE GENOMIC DNA]</scope>
    <source>
        <strain evidence="5 6">NRRL 30616</strain>
    </source>
</reference>
<protein>
    <recommendedName>
        <fullName evidence="4">RRM domain-containing protein</fullName>
    </recommendedName>
</protein>
<feature type="compositionally biased region" description="Polar residues" evidence="3">
    <location>
        <begin position="10"/>
        <end position="23"/>
    </location>
</feature>
<dbReference type="InterPro" id="IPR035979">
    <property type="entry name" value="RBD_domain_sf"/>
</dbReference>
<dbReference type="STRING" id="1408157.A0A1J7JKP4"/>
<evidence type="ECO:0000256" key="2">
    <source>
        <dbReference type="PROSITE-ProRule" id="PRU00176"/>
    </source>
</evidence>
<accession>A0A1J7JKP4</accession>
<feature type="domain" description="RRM" evidence="4">
    <location>
        <begin position="502"/>
        <end position="586"/>
    </location>
</feature>
<sequence>MTQPREAAFNPSSPHSSTGNADSYKNEGTPDTRLTAFSPEEGSARSSKYYNSLTLTASDPQPLRYPGKLVNSFRPSLAQADKDPFTSQSSAKRDQRLSPLASDFQPLSSFGTPLQLGNSTFQRNDGSFDANRALFRSPTSLTGGTRNAFTRYIVVASSGDLSLTPSDVDALFSHLESLGKRFKGKRYIHSNGNKVYVRFTNLQDAYMVFTNAHHGGPDWRVDFVRPEVWQLFSPGSNADLATEGQVMVIVDIGRNCLVNSADMECYLYRLLALEAEIYEFVKQADSSPILMRILVEYYEVEAAIIAINKYNGFAPPGEDFTLRLSHNKHGAGSSHVEGAAELSTPSVRRNSLSDISSAFQNMSLVNPSQPMGNLIAGGRSGIGNMTMPLAPQVGMYPHPLMYHNQTPASTHYLVDPFASHPPTPYHLPTNLTTFSPLYQPTSPGPLVSYQPGYSTPKSLGFNRPDARRQNAQRVNRSPYYNAAGNHNHVEISRIRDGIDVRTTIMLRNIPNKVDQAMLKRIIDESSWGKYDFMYLRIDFANDCNVGYAFINFVDPLDIIDFVEARDHQRWNCFKSDKVAEISYATIQGKDCLVQKFRNSSVMLEAPHYRPKLYFTTNGPRPEFAGQEEPFPGPDNQSKMKRSCENAEHVGLFTPNAGQHFRDEQRRRRSQYDRGTRLAALEEYDYDNNFKHFPGQ</sequence>
<dbReference type="InterPro" id="IPR007201">
    <property type="entry name" value="Mei2-like_Rrm_C"/>
</dbReference>
<keyword evidence="1 2" id="KW-0694">RNA-binding</keyword>
<dbReference type="Proteomes" id="UP000182658">
    <property type="component" value="Unassembled WGS sequence"/>
</dbReference>
<evidence type="ECO:0000313" key="5">
    <source>
        <dbReference type="EMBL" id="OIW33953.1"/>
    </source>
</evidence>
<dbReference type="InParanoid" id="A0A1J7JKP4"/>
<evidence type="ECO:0000313" key="6">
    <source>
        <dbReference type="Proteomes" id="UP000182658"/>
    </source>
</evidence>
<dbReference type="SUPFAM" id="SSF54928">
    <property type="entry name" value="RNA-binding domain, RBD"/>
    <property type="match status" value="1"/>
</dbReference>
<dbReference type="EMBL" id="KV875094">
    <property type="protein sequence ID" value="OIW33953.1"/>
    <property type="molecule type" value="Genomic_DNA"/>
</dbReference>
<dbReference type="CDD" id="cd12532">
    <property type="entry name" value="RRM3_MEI2_fungi"/>
    <property type="match status" value="1"/>
</dbReference>
<dbReference type="Pfam" id="PF04059">
    <property type="entry name" value="RRM_2"/>
    <property type="match status" value="1"/>
</dbReference>
<dbReference type="InterPro" id="IPR034862">
    <property type="entry name" value="Fungal_Mei2-like_RRM3"/>
</dbReference>
<feature type="compositionally biased region" description="Basic and acidic residues" evidence="3">
    <location>
        <begin position="659"/>
        <end position="674"/>
    </location>
</feature>
<evidence type="ECO:0000256" key="3">
    <source>
        <dbReference type="SAM" id="MobiDB-lite"/>
    </source>
</evidence>
<dbReference type="PANTHER" id="PTHR23189">
    <property type="entry name" value="RNA RECOGNITION MOTIF-CONTAINING"/>
    <property type="match status" value="1"/>
</dbReference>
<evidence type="ECO:0000256" key="1">
    <source>
        <dbReference type="ARBA" id="ARBA00022884"/>
    </source>
</evidence>
<feature type="region of interest" description="Disordered" evidence="3">
    <location>
        <begin position="653"/>
        <end position="674"/>
    </location>
</feature>
<dbReference type="OrthoDB" id="417481at2759"/>
<proteinExistence type="predicted"/>